<sequence length="93" mass="10833">MDKDIKLVAVDVDGTFVRSDYTYDVPLFKRILAAMQEVGCQFVVASGNQYYQLRDLFPDYYDELSFVAENGVLSRNERTCFLRLICLSRLFTR</sequence>
<dbReference type="Pfam" id="PF08282">
    <property type="entry name" value="Hydrolase_3"/>
    <property type="match status" value="1"/>
</dbReference>
<dbReference type="InterPro" id="IPR023214">
    <property type="entry name" value="HAD_sf"/>
</dbReference>
<dbReference type="GO" id="GO:0016787">
    <property type="term" value="F:hydrolase activity"/>
    <property type="evidence" value="ECO:0007669"/>
    <property type="project" value="UniProtKB-KW"/>
</dbReference>
<organism evidence="1 2">
    <name type="scientific">Streptococcus sinensis</name>
    <dbReference type="NCBI Taxonomy" id="176090"/>
    <lineage>
        <taxon>Bacteria</taxon>
        <taxon>Bacillati</taxon>
        <taxon>Bacillota</taxon>
        <taxon>Bacilli</taxon>
        <taxon>Lactobacillales</taxon>
        <taxon>Streptococcaceae</taxon>
        <taxon>Streptococcus</taxon>
    </lineage>
</organism>
<dbReference type="InterPro" id="IPR036412">
    <property type="entry name" value="HAD-like_sf"/>
</dbReference>
<proteinExistence type="predicted"/>
<name>A0A0A0DHH5_9STRE</name>
<dbReference type="PATRIC" id="fig|176090.4.peg.892"/>
<gene>
    <name evidence="1" type="ORF">SSIN_0920</name>
</gene>
<dbReference type="STRING" id="176090.SSIN_0920"/>
<dbReference type="eggNOG" id="COG0561">
    <property type="taxonomic scope" value="Bacteria"/>
</dbReference>
<dbReference type="Proteomes" id="UP000030019">
    <property type="component" value="Unassembled WGS sequence"/>
</dbReference>
<dbReference type="SUPFAM" id="SSF56784">
    <property type="entry name" value="HAD-like"/>
    <property type="match status" value="1"/>
</dbReference>
<dbReference type="AlphaFoldDB" id="A0A0A0DHH5"/>
<evidence type="ECO:0000313" key="2">
    <source>
        <dbReference type="Proteomes" id="UP000030019"/>
    </source>
</evidence>
<keyword evidence="1" id="KW-0378">Hydrolase</keyword>
<reference evidence="1 2" key="1">
    <citation type="submission" date="2014-06" db="EMBL/GenBank/DDBJ databases">
        <authorList>
            <person name="Teng J.L."/>
            <person name="Huang Y."/>
            <person name="Tse H."/>
            <person name="Lau S.K."/>
            <person name="Woo P.C."/>
        </authorList>
    </citation>
    <scope>NUCLEOTIDE SEQUENCE [LARGE SCALE GENOMIC DNA]</scope>
    <source>
        <strain evidence="1 2">HKU4</strain>
    </source>
</reference>
<evidence type="ECO:0000313" key="1">
    <source>
        <dbReference type="EMBL" id="KGM37303.1"/>
    </source>
</evidence>
<comment type="caution">
    <text evidence="1">The sequence shown here is derived from an EMBL/GenBank/DDBJ whole genome shotgun (WGS) entry which is preliminary data.</text>
</comment>
<accession>A0A0A0DHH5</accession>
<dbReference type="EMBL" id="JPEN01000060">
    <property type="protein sequence ID" value="KGM37303.1"/>
    <property type="molecule type" value="Genomic_DNA"/>
</dbReference>
<keyword evidence="2" id="KW-1185">Reference proteome</keyword>
<protein>
    <submittedName>
        <fullName evidence="1">Hydrolase (HAD superfamily)</fullName>
    </submittedName>
</protein>
<dbReference type="Gene3D" id="3.40.50.1000">
    <property type="entry name" value="HAD superfamily/HAD-like"/>
    <property type="match status" value="1"/>
</dbReference>